<name>T1EQZ4_HELRO</name>
<dbReference type="GO" id="GO:0006508">
    <property type="term" value="P:proteolysis"/>
    <property type="evidence" value="ECO:0007669"/>
    <property type="project" value="InterPro"/>
</dbReference>
<keyword evidence="1" id="KW-0863">Zinc-finger</keyword>
<feature type="region of interest" description="Disordered" evidence="2">
    <location>
        <begin position="96"/>
        <end position="158"/>
    </location>
</feature>
<dbReference type="CTD" id="20198994"/>
<dbReference type="Pfam" id="PF02037">
    <property type="entry name" value="SAP"/>
    <property type="match status" value="1"/>
</dbReference>
<dbReference type="PANTHER" id="PTHR45823">
    <property type="entry name" value="T-SNARE COILED-COIL HOMOLOGY DOMAIN-CONTAINING PROTEIN"/>
    <property type="match status" value="1"/>
</dbReference>
<evidence type="ECO:0000256" key="1">
    <source>
        <dbReference type="PROSITE-ProRule" id="PRU00047"/>
    </source>
</evidence>
<dbReference type="OMA" id="CNIRVNP"/>
<keyword evidence="8" id="KW-1185">Reference proteome</keyword>
<accession>T1EQZ4</accession>
<dbReference type="InterPro" id="IPR001878">
    <property type="entry name" value="Znf_CCHC"/>
</dbReference>
<dbReference type="Proteomes" id="UP000015101">
    <property type="component" value="Unassembled WGS sequence"/>
</dbReference>
<proteinExistence type="predicted"/>
<dbReference type="OrthoDB" id="3863715at2759"/>
<organism evidence="7 8">
    <name type="scientific">Helobdella robusta</name>
    <name type="common">Californian leech</name>
    <dbReference type="NCBI Taxonomy" id="6412"/>
    <lineage>
        <taxon>Eukaryota</taxon>
        <taxon>Metazoa</taxon>
        <taxon>Spiralia</taxon>
        <taxon>Lophotrochozoa</taxon>
        <taxon>Annelida</taxon>
        <taxon>Clitellata</taxon>
        <taxon>Hirudinea</taxon>
        <taxon>Rhynchobdellida</taxon>
        <taxon>Glossiphoniidae</taxon>
        <taxon>Helobdella</taxon>
    </lineage>
</organism>
<evidence type="ECO:0000259" key="3">
    <source>
        <dbReference type="PROSITE" id="PS50158"/>
    </source>
</evidence>
<feature type="domain" description="T-SNARE coiled-coil homology" evidence="4">
    <location>
        <begin position="148"/>
        <end position="210"/>
    </location>
</feature>
<dbReference type="PROSITE" id="PS50158">
    <property type="entry name" value="ZF_CCHC"/>
    <property type="match status" value="1"/>
</dbReference>
<dbReference type="GeneID" id="20198994"/>
<reference evidence="8" key="1">
    <citation type="submission" date="2012-12" db="EMBL/GenBank/DDBJ databases">
        <authorList>
            <person name="Hellsten U."/>
            <person name="Grimwood J."/>
            <person name="Chapman J.A."/>
            <person name="Shapiro H."/>
            <person name="Aerts A."/>
            <person name="Otillar R.P."/>
            <person name="Terry A.Y."/>
            <person name="Boore J.L."/>
            <person name="Simakov O."/>
            <person name="Marletaz F."/>
            <person name="Cho S.-J."/>
            <person name="Edsinger-Gonzales E."/>
            <person name="Havlak P."/>
            <person name="Kuo D.-H."/>
            <person name="Larsson T."/>
            <person name="Lv J."/>
            <person name="Arendt D."/>
            <person name="Savage R."/>
            <person name="Osoegawa K."/>
            <person name="de Jong P."/>
            <person name="Lindberg D.R."/>
            <person name="Seaver E.C."/>
            <person name="Weisblat D.A."/>
            <person name="Putnam N.H."/>
            <person name="Grigoriev I.V."/>
            <person name="Rokhsar D.S."/>
        </authorList>
    </citation>
    <scope>NUCLEOTIDE SEQUENCE</scope>
</reference>
<evidence type="ECO:0000259" key="4">
    <source>
        <dbReference type="PROSITE" id="PS50192"/>
    </source>
</evidence>
<dbReference type="SUPFAM" id="SSF57756">
    <property type="entry name" value="Retrovirus zinc finger-like domains"/>
    <property type="match status" value="1"/>
</dbReference>
<dbReference type="SMART" id="SM00343">
    <property type="entry name" value="ZnF_C2HC"/>
    <property type="match status" value="1"/>
</dbReference>
<evidence type="ECO:0000313" key="8">
    <source>
        <dbReference type="Proteomes" id="UP000015101"/>
    </source>
</evidence>
<dbReference type="InterPro" id="IPR036361">
    <property type="entry name" value="SAP_dom_sf"/>
</dbReference>
<dbReference type="SUPFAM" id="SSF68906">
    <property type="entry name" value="SAP domain"/>
    <property type="match status" value="1"/>
</dbReference>
<dbReference type="EMBL" id="AMQM01000728">
    <property type="status" value="NOT_ANNOTATED_CDS"/>
    <property type="molecule type" value="Genomic_DNA"/>
</dbReference>
<protein>
    <recommendedName>
        <fullName evidence="9">CCHC-type domain-containing protein</fullName>
    </recommendedName>
</protein>
<dbReference type="FunFam" id="1.10.720.30:FF:000019">
    <property type="entry name" value="Uncharacterized protein"/>
    <property type="match status" value="1"/>
</dbReference>
<dbReference type="InterPro" id="IPR001969">
    <property type="entry name" value="Aspartic_peptidase_AS"/>
</dbReference>
<dbReference type="SMART" id="SM00513">
    <property type="entry name" value="SAP"/>
    <property type="match status" value="1"/>
</dbReference>
<dbReference type="Pfam" id="PF00098">
    <property type="entry name" value="zf-CCHC"/>
    <property type="match status" value="1"/>
</dbReference>
<dbReference type="GO" id="GO:0003676">
    <property type="term" value="F:nucleic acid binding"/>
    <property type="evidence" value="ECO:0007669"/>
    <property type="project" value="InterPro"/>
</dbReference>
<dbReference type="AlphaFoldDB" id="T1EQZ4"/>
<evidence type="ECO:0000313" key="6">
    <source>
        <dbReference type="EMBL" id="ESO01826.1"/>
    </source>
</evidence>
<dbReference type="EMBL" id="KB096742">
    <property type="protein sequence ID" value="ESO01826.1"/>
    <property type="molecule type" value="Genomic_DNA"/>
</dbReference>
<dbReference type="PROSITE" id="PS50192">
    <property type="entry name" value="T_SNARE"/>
    <property type="match status" value="1"/>
</dbReference>
<dbReference type="InterPro" id="IPR000727">
    <property type="entry name" value="T_SNARE_dom"/>
</dbReference>
<evidence type="ECO:0000256" key="2">
    <source>
        <dbReference type="SAM" id="MobiDB-lite"/>
    </source>
</evidence>
<dbReference type="PROSITE" id="PS00141">
    <property type="entry name" value="ASP_PROTEASE"/>
    <property type="match status" value="1"/>
</dbReference>
<dbReference type="eggNOG" id="ENOG502S8NK">
    <property type="taxonomic scope" value="Eukaryota"/>
</dbReference>
<dbReference type="EMBL" id="AMQM01000727">
    <property type="status" value="NOT_ANNOTATED_CDS"/>
    <property type="molecule type" value="Genomic_DNA"/>
</dbReference>
<reference evidence="7" key="3">
    <citation type="submission" date="2015-06" db="UniProtKB">
        <authorList>
            <consortium name="EnsemblMetazoa"/>
        </authorList>
    </citation>
    <scope>IDENTIFICATION</scope>
</reference>
<dbReference type="Gene3D" id="1.10.720.30">
    <property type="entry name" value="SAP domain"/>
    <property type="match status" value="1"/>
</dbReference>
<evidence type="ECO:0008006" key="9">
    <source>
        <dbReference type="Google" id="ProtNLM"/>
    </source>
</evidence>
<dbReference type="EnsemblMetazoa" id="HelroT160995">
    <property type="protein sequence ID" value="HelroP160995"/>
    <property type="gene ID" value="HelroG160995"/>
</dbReference>
<dbReference type="PANTHER" id="PTHR45823:SF1">
    <property type="entry name" value="T-SNARE COILED-COIL HOMOLOGY DOMAIN-CONTAINING PROTEIN"/>
    <property type="match status" value="1"/>
</dbReference>
<dbReference type="GO" id="GO:0004190">
    <property type="term" value="F:aspartic-type endopeptidase activity"/>
    <property type="evidence" value="ECO:0007669"/>
    <property type="project" value="InterPro"/>
</dbReference>
<dbReference type="RefSeq" id="XP_009019234.1">
    <property type="nucleotide sequence ID" value="XM_009020986.1"/>
</dbReference>
<dbReference type="InterPro" id="IPR003034">
    <property type="entry name" value="SAP_dom"/>
</dbReference>
<reference evidence="6 8" key="2">
    <citation type="journal article" date="2013" name="Nature">
        <title>Insights into bilaterian evolution from three spiralian genomes.</title>
        <authorList>
            <person name="Simakov O."/>
            <person name="Marletaz F."/>
            <person name="Cho S.J."/>
            <person name="Edsinger-Gonzales E."/>
            <person name="Havlak P."/>
            <person name="Hellsten U."/>
            <person name="Kuo D.H."/>
            <person name="Larsson T."/>
            <person name="Lv J."/>
            <person name="Arendt D."/>
            <person name="Savage R."/>
            <person name="Osoegawa K."/>
            <person name="de Jong P."/>
            <person name="Grimwood J."/>
            <person name="Chapman J.A."/>
            <person name="Shapiro H."/>
            <person name="Aerts A."/>
            <person name="Otillar R.P."/>
            <person name="Terry A.Y."/>
            <person name="Boore J.L."/>
            <person name="Grigoriev I.V."/>
            <person name="Lindberg D.R."/>
            <person name="Seaver E.C."/>
            <person name="Weisblat D.A."/>
            <person name="Putnam N.H."/>
            <person name="Rokhsar D.S."/>
        </authorList>
    </citation>
    <scope>NUCLEOTIDE SEQUENCE</scope>
</reference>
<keyword evidence="1" id="KW-0862">Zinc</keyword>
<dbReference type="InParanoid" id="T1EQZ4"/>
<feature type="domain" description="CCHC-type" evidence="3">
    <location>
        <begin position="424"/>
        <end position="438"/>
    </location>
</feature>
<dbReference type="GO" id="GO:0008270">
    <property type="term" value="F:zinc ion binding"/>
    <property type="evidence" value="ECO:0007669"/>
    <property type="project" value="UniProtKB-KW"/>
</dbReference>
<dbReference type="InterPro" id="IPR036875">
    <property type="entry name" value="Znf_CCHC_sf"/>
</dbReference>
<evidence type="ECO:0000313" key="7">
    <source>
        <dbReference type="EnsemblMetazoa" id="HelroP160995"/>
    </source>
</evidence>
<evidence type="ECO:0000259" key="5">
    <source>
        <dbReference type="PROSITE" id="PS50800"/>
    </source>
</evidence>
<feature type="domain" description="SAP" evidence="5">
    <location>
        <begin position="4"/>
        <end position="38"/>
    </location>
</feature>
<dbReference type="KEGG" id="hro:HELRODRAFT_160995"/>
<gene>
    <name evidence="7" type="primary">20198994</name>
    <name evidence="6" type="ORF">HELRODRAFT_160995</name>
</gene>
<sequence>MSKLCGLNVVQLREELQKRSLVTSGNKEVLVTRLRKALIDEGKNPDEFKFDGADEDNEISTGTFTTAKMMELLLSMSTEIKQQIREQSERQTEELKQIKEQSERQSERQTEELKQQIKEQSERQTEELKQIKEQSERQSERQTEELKQQIKEQSERQTEELKQIKDQLKHVKLEVAEQIEEQSTRIEMIEQKLDRQTVEVDQKIDKLKRELEQTKKMAMPLDHASGRTLKVPAFDGEMSWNVYKIQFEAAATSNCWNGKERATALILALRGSAAEVLQTIPAENHFNYEVPVSALDLRYGEEHMKQIYRSQLRNRTQRSGESIQQLAQDIERLTLLSYPTSDPEHRDETALDTFIKALRDSELKQSLLLSDKRKLKDAVAHSLTFESAKQASKSDVRLRQVHEECPCQKVVVKREPQQHGVLQCWICGEKGHLRRDCKHRLKDNYCRNCATRWRKRREDYPVSRSAPSNEGTGKLINANFVGQRLASRIDAPSTVINVSRLHRNRNDLWLNGKVDQRECVITVDTGATKSILRSDLVFSVFLYLTIFGAQIDILCMQGRSQDYFWGAGGLSESFFL</sequence>
<dbReference type="PROSITE" id="PS50800">
    <property type="entry name" value="SAP"/>
    <property type="match status" value="1"/>
</dbReference>
<dbReference type="HOGENOM" id="CLU_043210_0_1_1"/>
<keyword evidence="1" id="KW-0479">Metal-binding</keyword>